<comment type="caution">
    <text evidence="2">The sequence shown here is derived from an EMBL/GenBank/DDBJ whole genome shotgun (WGS) entry which is preliminary data.</text>
</comment>
<evidence type="ECO:0000313" key="3">
    <source>
        <dbReference type="Proteomes" id="UP001163850"/>
    </source>
</evidence>
<dbReference type="Proteomes" id="UP001163850">
    <property type="component" value="Unassembled WGS sequence"/>
</dbReference>
<keyword evidence="1" id="KW-1133">Transmembrane helix</keyword>
<feature type="transmembrane region" description="Helical" evidence="1">
    <location>
        <begin position="56"/>
        <end position="73"/>
    </location>
</feature>
<name>A0AA38PMU4_9AGAR</name>
<feature type="transmembrane region" description="Helical" evidence="1">
    <location>
        <begin position="27"/>
        <end position="50"/>
    </location>
</feature>
<keyword evidence="1" id="KW-0472">Membrane</keyword>
<dbReference type="AlphaFoldDB" id="A0AA38PMU4"/>
<organism evidence="2 3">
    <name type="scientific">Lentinula detonsa</name>
    <dbReference type="NCBI Taxonomy" id="2804962"/>
    <lineage>
        <taxon>Eukaryota</taxon>
        <taxon>Fungi</taxon>
        <taxon>Dikarya</taxon>
        <taxon>Basidiomycota</taxon>
        <taxon>Agaricomycotina</taxon>
        <taxon>Agaricomycetes</taxon>
        <taxon>Agaricomycetidae</taxon>
        <taxon>Agaricales</taxon>
        <taxon>Marasmiineae</taxon>
        <taxon>Omphalotaceae</taxon>
        <taxon>Lentinula</taxon>
    </lineage>
</organism>
<proteinExistence type="predicted"/>
<evidence type="ECO:0000256" key="1">
    <source>
        <dbReference type="SAM" id="Phobius"/>
    </source>
</evidence>
<sequence>MHRRWKKDDEQGVSVASLTSKVMSKRWLTSGVFVASLTSKVFFFGCRMWLTSSKGMPIVIYDCILYTILGNYLRKSKLN</sequence>
<evidence type="ECO:0008006" key="4">
    <source>
        <dbReference type="Google" id="ProtNLM"/>
    </source>
</evidence>
<gene>
    <name evidence="2" type="ORF">F5890DRAFT_1548424</name>
</gene>
<reference evidence="2" key="1">
    <citation type="submission" date="2022-08" db="EMBL/GenBank/DDBJ databases">
        <authorList>
            <consortium name="DOE Joint Genome Institute"/>
            <person name="Min B."/>
            <person name="Riley R."/>
            <person name="Sierra-Patev S."/>
            <person name="Naranjo-Ortiz M."/>
            <person name="Looney B."/>
            <person name="Konkel Z."/>
            <person name="Slot J.C."/>
            <person name="Sakamoto Y."/>
            <person name="Steenwyk J.L."/>
            <person name="Rokas A."/>
            <person name="Carro J."/>
            <person name="Camarero S."/>
            <person name="Ferreira P."/>
            <person name="Molpeceres G."/>
            <person name="Ruiz-Duenas F.J."/>
            <person name="Serrano A."/>
            <person name="Henrissat B."/>
            <person name="Drula E."/>
            <person name="Hughes K.W."/>
            <person name="Mata J.L."/>
            <person name="Ishikawa N.K."/>
            <person name="Vargas-Isla R."/>
            <person name="Ushijima S."/>
            <person name="Smith C.A."/>
            <person name="Ahrendt S."/>
            <person name="Andreopoulos W."/>
            <person name="He G."/>
            <person name="Labutti K."/>
            <person name="Lipzen A."/>
            <person name="Ng V."/>
            <person name="Sandor L."/>
            <person name="Barry K."/>
            <person name="Martinez A.T."/>
            <person name="Xiao Y."/>
            <person name="Gibbons J.G."/>
            <person name="Terashima K."/>
            <person name="Hibbett D.S."/>
            <person name="Grigoriev I.V."/>
        </authorList>
    </citation>
    <scope>NUCLEOTIDE SEQUENCE</scope>
    <source>
        <strain evidence="2">TFB7829</strain>
    </source>
</reference>
<protein>
    <recommendedName>
        <fullName evidence="4">Transmembrane protein</fullName>
    </recommendedName>
</protein>
<keyword evidence="1" id="KW-0812">Transmembrane</keyword>
<accession>A0AA38PMU4</accession>
<evidence type="ECO:0000313" key="2">
    <source>
        <dbReference type="EMBL" id="KAJ3978497.1"/>
    </source>
</evidence>
<dbReference type="EMBL" id="MU803107">
    <property type="protein sequence ID" value="KAJ3978497.1"/>
    <property type="molecule type" value="Genomic_DNA"/>
</dbReference>